<dbReference type="EMBL" id="JH717843">
    <property type="protein sequence ID" value="EWY91537.1"/>
    <property type="molecule type" value="Genomic_DNA"/>
</dbReference>
<name>W9IGA7_FUSOX</name>
<evidence type="ECO:0008006" key="4">
    <source>
        <dbReference type="Google" id="ProtNLM"/>
    </source>
</evidence>
<evidence type="ECO:0000313" key="3">
    <source>
        <dbReference type="Proteomes" id="UP000030753"/>
    </source>
</evidence>
<proteinExistence type="predicted"/>
<organism evidence="2 3">
    <name type="scientific">Fusarium oxysporum NRRL 32931</name>
    <dbReference type="NCBI Taxonomy" id="660029"/>
    <lineage>
        <taxon>Eukaryota</taxon>
        <taxon>Fungi</taxon>
        <taxon>Dikarya</taxon>
        <taxon>Ascomycota</taxon>
        <taxon>Pezizomycotina</taxon>
        <taxon>Sordariomycetes</taxon>
        <taxon>Hypocreomycetidae</taxon>
        <taxon>Hypocreales</taxon>
        <taxon>Nectriaceae</taxon>
        <taxon>Fusarium</taxon>
        <taxon>Fusarium oxysporum species complex</taxon>
    </lineage>
</organism>
<dbReference type="Proteomes" id="UP000030753">
    <property type="component" value="Unassembled WGS sequence"/>
</dbReference>
<protein>
    <recommendedName>
        <fullName evidence="4">Secreted protein</fullName>
    </recommendedName>
</protein>
<dbReference type="EMBL" id="JH717843">
    <property type="protein sequence ID" value="EWY91539.1"/>
    <property type="molecule type" value="Genomic_DNA"/>
</dbReference>
<evidence type="ECO:0000256" key="1">
    <source>
        <dbReference type="SAM" id="SignalP"/>
    </source>
</evidence>
<feature type="chain" id="PRO_5015102711" description="Secreted protein" evidence="1">
    <location>
        <begin position="19"/>
        <end position="107"/>
    </location>
</feature>
<feature type="signal peptide" evidence="1">
    <location>
        <begin position="1"/>
        <end position="18"/>
    </location>
</feature>
<keyword evidence="1" id="KW-0732">Signal</keyword>
<dbReference type="AlphaFoldDB" id="W9IGA7"/>
<evidence type="ECO:0000313" key="2">
    <source>
        <dbReference type="EMBL" id="EWY91536.1"/>
    </source>
</evidence>
<reference evidence="2" key="2">
    <citation type="submission" date="2012-06" db="EMBL/GenBank/DDBJ databases">
        <title>Annotation of the Genome Sequence of Fusarium oxysporum NRRL32931.</title>
        <authorList>
            <consortium name="The Broad Institute Genomics Platform"/>
            <person name="Ma L.-J."/>
            <person name="Corby-Kistler H."/>
            <person name="Broz K."/>
            <person name="Gale L.R."/>
            <person name="Jonkers W."/>
            <person name="O'Donnell K."/>
            <person name="Ploetz R."/>
            <person name="Steinberg C."/>
            <person name="Schwartz D.C."/>
            <person name="VanEtten H."/>
            <person name="Zhou S."/>
            <person name="Young S.K."/>
            <person name="Zeng Q."/>
            <person name="Gargeya S."/>
            <person name="Fitzgerald M."/>
            <person name="Abouelleil A."/>
            <person name="Alvarado L."/>
            <person name="Chapman S.B."/>
            <person name="Gainer-Dewar J."/>
            <person name="Goldberg J."/>
            <person name="Griggs A."/>
            <person name="Gujja S."/>
            <person name="Hansen M."/>
            <person name="Howarth C."/>
            <person name="Imamovic A."/>
            <person name="Ireland A."/>
            <person name="Larimer J."/>
            <person name="McCowan C."/>
            <person name="Murphy C."/>
            <person name="Pearson M."/>
            <person name="Poon T.W."/>
            <person name="Priest M."/>
            <person name="Roberts A."/>
            <person name="Saif S."/>
            <person name="Shea T."/>
            <person name="Sykes S."/>
            <person name="Wortman J."/>
            <person name="Nusbaum C."/>
            <person name="Birren B."/>
        </authorList>
    </citation>
    <scope>NUCLEOTIDE SEQUENCE</scope>
    <source>
        <strain evidence="2">NRRL 32931</strain>
    </source>
</reference>
<dbReference type="HOGENOM" id="CLU_2210120_0_0_1"/>
<dbReference type="EMBL" id="JH717843">
    <property type="protein sequence ID" value="EWY91536.1"/>
    <property type="molecule type" value="Genomic_DNA"/>
</dbReference>
<accession>W9IGA7</accession>
<dbReference type="EMBL" id="JH717843">
    <property type="protein sequence ID" value="EWY91538.1"/>
    <property type="molecule type" value="Genomic_DNA"/>
</dbReference>
<gene>
    <name evidence="2" type="ORF">FOYG_08611</name>
</gene>
<reference evidence="2 3" key="1">
    <citation type="submission" date="2011-06" db="EMBL/GenBank/DDBJ databases">
        <title>The Genome Sequence of Fusarium oxysporum FOSC 3-a.</title>
        <authorList>
            <consortium name="The Broad Institute Genome Sequencing Platform"/>
            <person name="Ma L.-J."/>
            <person name="Gale L.R."/>
            <person name="Schwartz D.C."/>
            <person name="Zhou S."/>
            <person name="Corby-Kistler H."/>
            <person name="Young S.K."/>
            <person name="Zeng Q."/>
            <person name="Gargeya S."/>
            <person name="Fitzgerald M."/>
            <person name="Haas B."/>
            <person name="Abouelleil A."/>
            <person name="Alvarado L."/>
            <person name="Arachchi H.M."/>
            <person name="Berlin A."/>
            <person name="Brown A."/>
            <person name="Chapman S.B."/>
            <person name="Chen Z."/>
            <person name="Dunbar C."/>
            <person name="Freedman E."/>
            <person name="Gearin G."/>
            <person name="Gellesch M."/>
            <person name="Goldberg J."/>
            <person name="Griggs A."/>
            <person name="Gujja S."/>
            <person name="Heiman D."/>
            <person name="Howarth C."/>
            <person name="Larson L."/>
            <person name="Lui A."/>
            <person name="MacDonald P.J.P."/>
            <person name="Mehta T."/>
            <person name="Montmayeur A."/>
            <person name="Murphy C."/>
            <person name="Neiman D."/>
            <person name="Pearson M."/>
            <person name="Priest M."/>
            <person name="Roberts A."/>
            <person name="Saif S."/>
            <person name="Shea T."/>
            <person name="Shenoy N."/>
            <person name="Sisk P."/>
            <person name="Stolte C."/>
            <person name="Sykes S."/>
            <person name="Wortman J."/>
            <person name="Nusbaum C."/>
            <person name="Birren B."/>
        </authorList>
    </citation>
    <scope>NUCLEOTIDE SEQUENCE [LARGE SCALE GENOMIC DNA]</scope>
    <source>
        <strain evidence="3">FOSC 3-a</strain>
        <strain evidence="2">NRRL 32931</strain>
    </source>
</reference>
<sequence>MIVSQMLVFWPLRLSIHCSSLMAHERMLGAFRSSIRSCSNLSPKVTLMQLVLTASTPIKVVQPLAAPFFCKATLDRSKEADPNTKLVNYACVRHNTVKVLVSHCGQW</sequence>